<dbReference type="AlphaFoldDB" id="A0A1E7FS01"/>
<keyword evidence="2" id="KW-1185">Reference proteome</keyword>
<organism evidence="1 2">
    <name type="scientific">Fragilariopsis cylindrus CCMP1102</name>
    <dbReference type="NCBI Taxonomy" id="635003"/>
    <lineage>
        <taxon>Eukaryota</taxon>
        <taxon>Sar</taxon>
        <taxon>Stramenopiles</taxon>
        <taxon>Ochrophyta</taxon>
        <taxon>Bacillariophyta</taxon>
        <taxon>Bacillariophyceae</taxon>
        <taxon>Bacillariophycidae</taxon>
        <taxon>Bacillariales</taxon>
        <taxon>Bacillariaceae</taxon>
        <taxon>Fragilariopsis</taxon>
    </lineage>
</organism>
<protein>
    <submittedName>
        <fullName evidence="1">Uncharacterized protein</fullName>
    </submittedName>
</protein>
<reference evidence="1 2" key="1">
    <citation type="submission" date="2016-09" db="EMBL/GenBank/DDBJ databases">
        <title>Extensive genetic diversity and differential bi-allelic expression allows diatom success in the polar Southern Ocean.</title>
        <authorList>
            <consortium name="DOE Joint Genome Institute"/>
            <person name="Mock T."/>
            <person name="Otillar R.P."/>
            <person name="Strauss J."/>
            <person name="Dupont C."/>
            <person name="Frickenhaus S."/>
            <person name="Maumus F."/>
            <person name="Mcmullan M."/>
            <person name="Sanges R."/>
            <person name="Schmutz J."/>
            <person name="Toseland A."/>
            <person name="Valas R."/>
            <person name="Veluchamy A."/>
            <person name="Ward B.J."/>
            <person name="Allen A."/>
            <person name="Barry K."/>
            <person name="Falciatore A."/>
            <person name="Ferrante M."/>
            <person name="Fortunato A.E."/>
            <person name="Gloeckner G."/>
            <person name="Gruber A."/>
            <person name="Hipkin R."/>
            <person name="Janech M."/>
            <person name="Kroth P."/>
            <person name="Leese F."/>
            <person name="Lindquist E."/>
            <person name="Lyon B.R."/>
            <person name="Martin J."/>
            <person name="Mayer C."/>
            <person name="Parker M."/>
            <person name="Quesneville H."/>
            <person name="Raymond J."/>
            <person name="Uhlig C."/>
            <person name="Valentin K.U."/>
            <person name="Worden A.Z."/>
            <person name="Armbrust E.V."/>
            <person name="Bowler C."/>
            <person name="Green B."/>
            <person name="Moulton V."/>
            <person name="Van Oosterhout C."/>
            <person name="Grigoriev I."/>
        </authorList>
    </citation>
    <scope>NUCLEOTIDE SEQUENCE [LARGE SCALE GENOMIC DNA]</scope>
    <source>
        <strain evidence="1 2">CCMP1102</strain>
    </source>
</reference>
<dbReference type="EMBL" id="KV784354">
    <property type="protein sequence ID" value="OEU20897.1"/>
    <property type="molecule type" value="Genomic_DNA"/>
</dbReference>
<dbReference type="Proteomes" id="UP000095751">
    <property type="component" value="Unassembled WGS sequence"/>
</dbReference>
<sequence>MLIYPPGASTDTHIDEEKTHRINLHFGEEKTLMLVKDKQLSTIYDELICKPNCEYQIYGGNGNMFCNSTICFHKGMIKEKSAGFTIVTNPQSNEIALERPAFLSDVFLELNSLVKDLKCSSQSVEHYSHLLKEKFSTYREKL</sequence>
<gene>
    <name evidence="1" type="ORF">FRACYDRAFT_267805</name>
</gene>
<evidence type="ECO:0000313" key="2">
    <source>
        <dbReference type="Proteomes" id="UP000095751"/>
    </source>
</evidence>
<accession>A0A1E7FS01</accession>
<proteinExistence type="predicted"/>
<name>A0A1E7FS01_9STRA</name>
<dbReference type="InParanoid" id="A0A1E7FS01"/>
<dbReference type="KEGG" id="fcy:FRACYDRAFT_267805"/>
<evidence type="ECO:0000313" key="1">
    <source>
        <dbReference type="EMBL" id="OEU20897.1"/>
    </source>
</evidence>